<organism evidence="1 2">
    <name type="scientific">Batillaria attramentaria</name>
    <dbReference type="NCBI Taxonomy" id="370345"/>
    <lineage>
        <taxon>Eukaryota</taxon>
        <taxon>Metazoa</taxon>
        <taxon>Spiralia</taxon>
        <taxon>Lophotrochozoa</taxon>
        <taxon>Mollusca</taxon>
        <taxon>Gastropoda</taxon>
        <taxon>Caenogastropoda</taxon>
        <taxon>Sorbeoconcha</taxon>
        <taxon>Cerithioidea</taxon>
        <taxon>Batillariidae</taxon>
        <taxon>Batillaria</taxon>
    </lineage>
</organism>
<evidence type="ECO:0000313" key="1">
    <source>
        <dbReference type="EMBL" id="KAK7473769.1"/>
    </source>
</evidence>
<comment type="caution">
    <text evidence="1">The sequence shown here is derived from an EMBL/GenBank/DDBJ whole genome shotgun (WGS) entry which is preliminary data.</text>
</comment>
<keyword evidence="2" id="KW-1185">Reference proteome</keyword>
<name>A0ABD0JFH0_9CAEN</name>
<dbReference type="Proteomes" id="UP001519460">
    <property type="component" value="Unassembled WGS sequence"/>
</dbReference>
<dbReference type="EMBL" id="JACVVK020000458">
    <property type="protein sequence ID" value="KAK7473769.1"/>
    <property type="molecule type" value="Genomic_DNA"/>
</dbReference>
<reference evidence="1 2" key="1">
    <citation type="journal article" date="2023" name="Sci. Data">
        <title>Genome assembly of the Korean intertidal mud-creeper Batillaria attramentaria.</title>
        <authorList>
            <person name="Patra A.K."/>
            <person name="Ho P.T."/>
            <person name="Jun S."/>
            <person name="Lee S.J."/>
            <person name="Kim Y."/>
            <person name="Won Y.J."/>
        </authorList>
    </citation>
    <scope>NUCLEOTIDE SEQUENCE [LARGE SCALE GENOMIC DNA]</scope>
    <source>
        <strain evidence="1">Wonlab-2016</strain>
    </source>
</reference>
<accession>A0ABD0JFH0</accession>
<evidence type="ECO:0000313" key="2">
    <source>
        <dbReference type="Proteomes" id="UP001519460"/>
    </source>
</evidence>
<sequence length="579" mass="64820">MLEKEVYLSEGSGIVNQLVKTALTDKDKVFSELKKYVQDRPCSVWMSDTLHLDLNLPLTKNPEEKYKTTQLLCLCEGLPLFLLTLYEGDSDVPECVEDFTLQTAQLLSGSLLRFCDRDFYLLPCNIARKDFSCEKLQTVIKEQQRFASGYYDGPTRLTSETYKIFTAAATAVNGVTYVPSYLQGKKGKEANLHLPDRTCRELLSLFIEKFTQEESSTACEIESSPESAFKAKAVLVDAARRVSTQRAVVICTEDPDIHKCSRQLIARRNTPDKPETKLTIVKSKEECSAPSECLIEIIDHNSTDEVLPIPQPKAILIGEEFHSLSPPVIEHSSGFWRDMKKQLEPTFKLDGFGVRLQWPMLESHLQKKCKQSKMYLRSCKLLEVFLTFTLLKHWSRHHTGLCPVQCFSWGFEVAAVLRSFGLGVAAISVLVLSACFSDPCARTIGISSLHARALMFHRDQLNDDVEDDDVTSPACGFVRGLRSCCMPLTVLDRKIGITVDGVTNLALGLSDTVTVTDCNAVRGLERKVVVYLHCNGHSRVPLIMPDIVSQRELADSVSAVSRCSQQLILIDNYPDLSLD</sequence>
<proteinExistence type="predicted"/>
<dbReference type="AlphaFoldDB" id="A0ABD0JFH0"/>
<protein>
    <submittedName>
        <fullName evidence="1">Uncharacterized protein</fullName>
    </submittedName>
</protein>
<gene>
    <name evidence="1" type="ORF">BaRGS_00034992</name>
</gene>